<feature type="repeat" description="WD" evidence="6">
    <location>
        <begin position="270"/>
        <end position="284"/>
    </location>
</feature>
<dbReference type="GO" id="GO:0061700">
    <property type="term" value="C:GATOR2 complex"/>
    <property type="evidence" value="ECO:0007669"/>
    <property type="project" value="TreeGrafter"/>
</dbReference>
<dbReference type="EMBL" id="AACS02000006">
    <property type="protein sequence ID" value="EAU84127.2"/>
    <property type="molecule type" value="Genomic_DNA"/>
</dbReference>
<dbReference type="PROSITE" id="PS00678">
    <property type="entry name" value="WD_REPEATS_1"/>
    <property type="match status" value="1"/>
</dbReference>
<dbReference type="SUPFAM" id="SSF50978">
    <property type="entry name" value="WD40 repeat-like"/>
    <property type="match status" value="1"/>
</dbReference>
<dbReference type="InterPro" id="IPR015943">
    <property type="entry name" value="WD40/YVTN_repeat-like_dom_sf"/>
</dbReference>
<dbReference type="SMART" id="SM00320">
    <property type="entry name" value="WD40"/>
    <property type="match status" value="4"/>
</dbReference>
<keyword evidence="3" id="KW-0677">Repeat</keyword>
<dbReference type="PROSITE" id="PS50082">
    <property type="entry name" value="WD_REPEATS_2"/>
    <property type="match status" value="2"/>
</dbReference>
<comment type="caution">
    <text evidence="9">The sequence shown here is derived from an EMBL/GenBank/DDBJ whole genome shotgun (WGS) entry which is preliminary data.</text>
</comment>
<keyword evidence="5" id="KW-0862">Zinc</keyword>
<dbReference type="PANTHER" id="PTHR46200">
    <property type="entry name" value="GATOR COMPLEX PROTEIN WDR24"/>
    <property type="match status" value="1"/>
</dbReference>
<feature type="region of interest" description="Disordered" evidence="7">
    <location>
        <begin position="789"/>
        <end position="879"/>
    </location>
</feature>
<dbReference type="GO" id="GO:1904263">
    <property type="term" value="P:positive regulation of TORC1 signaling"/>
    <property type="evidence" value="ECO:0007669"/>
    <property type="project" value="TreeGrafter"/>
</dbReference>
<dbReference type="FunCoup" id="A8NZD7">
    <property type="interactions" value="293"/>
</dbReference>
<feature type="compositionally biased region" description="Basic residues" evidence="7">
    <location>
        <begin position="838"/>
        <end position="850"/>
    </location>
</feature>
<evidence type="ECO:0000256" key="6">
    <source>
        <dbReference type="PROSITE-ProRule" id="PRU00221"/>
    </source>
</evidence>
<keyword evidence="10" id="KW-1185">Reference proteome</keyword>
<keyword evidence="1 6" id="KW-0853">WD repeat</keyword>
<evidence type="ECO:0000313" key="10">
    <source>
        <dbReference type="Proteomes" id="UP000001861"/>
    </source>
</evidence>
<evidence type="ECO:0000259" key="8">
    <source>
        <dbReference type="Pfam" id="PF17120"/>
    </source>
</evidence>
<sequence length="1272" mass="139259">MPTTLDTQLRPPLPDSFIDSRTQGYQGPSRYARLRRVAPSGGASIAKSEDGTRCAVAGKESLRIVRVVNPSSNPDNKEASVKIDGSRNFWDNSGLKIDSASTDVAWGHGSFNNKILTSARNGEIILWDIHKSGNIKYERRTKDHIRSINKLSVSPVVHYYCITGSADGDMRIWDLRDLSKSLMRIKHPTSVRSIVFSPSVWQPLQAVVGLDNGSLYRWDLKMGQRGQLDRLAVAHSAPITTLDWRGSTSNTAGAGGSGPQDNSSNGLGWLVSGGLDRCVKVWDLTAPHANAHISNKPTYTLHPSFPVRRVSWRPGYECELAVASNEELSAPPIESQASASSGLSSGLLSRVGSGLGLDAMFLKNLGTDIQHLSNIPMSRDDRLQPYTTPPGDTIEIWDVRREWIAKWSVNGSSLEGSISDIAFGDSDALWAQHSSGTFSQFDLRETSKPIDAINRVVTTWDPTGCVTFVTENKVVAEPPYDDLPQAEPRPGQEFRKPPHKTLGDPPIRLANQMFGMFVPEDTADDLEVFTILARDYVLQGSNKQSICHTNAQVAYLTGRERATQVWTLMENAFTDFIPTLSQTPGPSPRPKSHRHLPYSGSGLPTPVTNYTFPPLPGGNDSIHRRSPGHKTRSSTKSGSRSRSVSATRGLTPTSSNNSSPLHLANGLPPLTPNRPFAGRRESVDELARRSSSYRRMSLSQNAAASSPGEKSLTSLKHVGEGALDDSSSSDDEPNPKNHTEDDFFSDNFRSMASPLANLSRTVVVPSPLSRVIGQRQWSAEEDNVERDSYMHSHYGPQHDDGDDDNDNDDDSSSSSPSPRSTDTESDDSSASRREAKSRARRFSHRTKSRSRSSTVASLAAPRLTHQASHSSIRTVTAAEVTPKEIEEPKQLNRDEGPTLAEALAHKRQKSLPFSEYHVDGDPRHNEEDLQIHTHHPPVPISKRRIEIIRADEKRFKEMAWEVIREALEEFAEEGDVQMCATMVLIAREELKVPVTRACRFVEAYLGTVSVSPPYLHDAYTSPLPDRLAQSRLHTCAAYIRRVSNLESIRNRSLEETVVYTICGKCHKPLLKAAFASSSSSGRYTSGAFSYCLGCKTDTVKCSICRLPVRSLLFQCSICKHGGHQSCYRKFYLQHAMVELPDTHPAAFFPASESSERGRTLSRQQERLSEDDQGSISSTRRSVADVSTSRGGITDGSSNKGGGASLSMLPMDTSSTRGSIIGSSSIMGDTNSEIADSPAGTDQSVTRLMGHPCAAGCGHFCWAANSVLDVSDA</sequence>
<dbReference type="VEuPathDB" id="FungiDB:CC1G_08668"/>
<evidence type="ECO:0000256" key="2">
    <source>
        <dbReference type="ARBA" id="ARBA00022723"/>
    </source>
</evidence>
<dbReference type="InterPro" id="IPR001680">
    <property type="entry name" value="WD40_rpt"/>
</dbReference>
<feature type="domain" description="WDR59/RTC1-like RING zinc finger" evidence="8">
    <location>
        <begin position="1098"/>
        <end position="1134"/>
    </location>
</feature>
<dbReference type="InterPro" id="IPR049566">
    <property type="entry name" value="WDR59_RTC1-like_RING_Znf"/>
</dbReference>
<keyword evidence="2" id="KW-0479">Metal-binding</keyword>
<dbReference type="OMA" id="RRVLWRP"/>
<evidence type="ECO:0000313" key="9">
    <source>
        <dbReference type="EMBL" id="EAU84127.2"/>
    </source>
</evidence>
<feature type="compositionally biased region" description="Acidic residues" evidence="7">
    <location>
        <begin position="800"/>
        <end position="811"/>
    </location>
</feature>
<evidence type="ECO:0000256" key="5">
    <source>
        <dbReference type="ARBA" id="ARBA00022833"/>
    </source>
</evidence>
<reference evidence="9 10" key="1">
    <citation type="journal article" date="2010" name="Proc. Natl. Acad. Sci. U.S.A.">
        <title>Insights into evolution of multicellular fungi from the assembled chromosomes of the mushroom Coprinopsis cinerea (Coprinus cinereus).</title>
        <authorList>
            <person name="Stajich J.E."/>
            <person name="Wilke S.K."/>
            <person name="Ahren D."/>
            <person name="Au C.H."/>
            <person name="Birren B.W."/>
            <person name="Borodovsky M."/>
            <person name="Burns C."/>
            <person name="Canback B."/>
            <person name="Casselton L.A."/>
            <person name="Cheng C.K."/>
            <person name="Deng J."/>
            <person name="Dietrich F.S."/>
            <person name="Fargo D.C."/>
            <person name="Farman M.L."/>
            <person name="Gathman A.C."/>
            <person name="Goldberg J."/>
            <person name="Guigo R."/>
            <person name="Hoegger P.J."/>
            <person name="Hooker J.B."/>
            <person name="Huggins A."/>
            <person name="James T.Y."/>
            <person name="Kamada T."/>
            <person name="Kilaru S."/>
            <person name="Kodira C."/>
            <person name="Kues U."/>
            <person name="Kupfer D."/>
            <person name="Kwan H.S."/>
            <person name="Lomsadze A."/>
            <person name="Li W."/>
            <person name="Lilly W.W."/>
            <person name="Ma L.J."/>
            <person name="Mackey A.J."/>
            <person name="Manning G."/>
            <person name="Martin F."/>
            <person name="Muraguchi H."/>
            <person name="Natvig D.O."/>
            <person name="Palmerini H."/>
            <person name="Ramesh M.A."/>
            <person name="Rehmeyer C.J."/>
            <person name="Roe B.A."/>
            <person name="Shenoy N."/>
            <person name="Stanke M."/>
            <person name="Ter-Hovhannisyan V."/>
            <person name="Tunlid A."/>
            <person name="Velagapudi R."/>
            <person name="Vision T.J."/>
            <person name="Zeng Q."/>
            <person name="Zolan M.E."/>
            <person name="Pukkila P.J."/>
        </authorList>
    </citation>
    <scope>NUCLEOTIDE SEQUENCE [LARGE SCALE GENOMIC DNA]</scope>
    <source>
        <strain evidence="10">Okayama-7 / 130 / ATCC MYA-4618 / FGSC 9003</strain>
    </source>
</reference>
<dbReference type="InterPro" id="IPR037590">
    <property type="entry name" value="WDR24"/>
</dbReference>
<dbReference type="InterPro" id="IPR036322">
    <property type="entry name" value="WD40_repeat_dom_sf"/>
</dbReference>
<dbReference type="Proteomes" id="UP000001861">
    <property type="component" value="Unassembled WGS sequence"/>
</dbReference>
<feature type="compositionally biased region" description="Low complexity" evidence="7">
    <location>
        <begin position="634"/>
        <end position="648"/>
    </location>
</feature>
<organism evidence="9 10">
    <name type="scientific">Coprinopsis cinerea (strain Okayama-7 / 130 / ATCC MYA-4618 / FGSC 9003)</name>
    <name type="common">Inky cap fungus</name>
    <name type="synonym">Hormographiella aspergillata</name>
    <dbReference type="NCBI Taxonomy" id="240176"/>
    <lineage>
        <taxon>Eukaryota</taxon>
        <taxon>Fungi</taxon>
        <taxon>Dikarya</taxon>
        <taxon>Basidiomycota</taxon>
        <taxon>Agaricomycotina</taxon>
        <taxon>Agaricomycetes</taxon>
        <taxon>Agaricomycetidae</taxon>
        <taxon>Agaricales</taxon>
        <taxon>Agaricineae</taxon>
        <taxon>Psathyrellaceae</taxon>
        <taxon>Coprinopsis</taxon>
    </lineage>
</organism>
<dbReference type="eggNOG" id="KOG0269">
    <property type="taxonomic scope" value="Eukaryota"/>
</dbReference>
<evidence type="ECO:0000256" key="3">
    <source>
        <dbReference type="ARBA" id="ARBA00022737"/>
    </source>
</evidence>
<feature type="compositionally biased region" description="Basic residues" evidence="7">
    <location>
        <begin position="624"/>
        <end position="633"/>
    </location>
</feature>
<feature type="compositionally biased region" description="Low complexity" evidence="7">
    <location>
        <begin position="689"/>
        <end position="699"/>
    </location>
</feature>
<keyword evidence="4" id="KW-0863">Zinc-finger</keyword>
<dbReference type="GO" id="GO:0005774">
    <property type="term" value="C:vacuolar membrane"/>
    <property type="evidence" value="ECO:0007669"/>
    <property type="project" value="TreeGrafter"/>
</dbReference>
<accession>A8NZD7</accession>
<feature type="compositionally biased region" description="Basic and acidic residues" evidence="7">
    <location>
        <begin position="678"/>
        <end position="688"/>
    </location>
</feature>
<dbReference type="InterPro" id="IPR019775">
    <property type="entry name" value="WD40_repeat_CS"/>
</dbReference>
<dbReference type="InParanoid" id="A8NZD7"/>
<evidence type="ECO:0000256" key="7">
    <source>
        <dbReference type="SAM" id="MobiDB-lite"/>
    </source>
</evidence>
<dbReference type="Gene3D" id="2.130.10.10">
    <property type="entry name" value="YVTN repeat-like/Quinoprotein amine dehydrogenase"/>
    <property type="match status" value="1"/>
</dbReference>
<dbReference type="HOGENOM" id="CLU_007954_0_0_1"/>
<dbReference type="PROSITE" id="PS50294">
    <property type="entry name" value="WD_REPEATS_REGION"/>
    <property type="match status" value="1"/>
</dbReference>
<feature type="compositionally biased region" description="Polar residues" evidence="7">
    <location>
        <begin position="650"/>
        <end position="660"/>
    </location>
</feature>
<feature type="repeat" description="WD" evidence="6">
    <location>
        <begin position="141"/>
        <end position="183"/>
    </location>
</feature>
<feature type="compositionally biased region" description="Basic and acidic residues" evidence="7">
    <location>
        <begin position="1153"/>
        <end position="1169"/>
    </location>
</feature>
<dbReference type="AlphaFoldDB" id="A8NZD7"/>
<feature type="region of interest" description="Disordered" evidence="7">
    <location>
        <begin position="1147"/>
        <end position="1210"/>
    </location>
</feature>
<feature type="compositionally biased region" description="Polar residues" evidence="7">
    <location>
        <begin position="1173"/>
        <end position="1197"/>
    </location>
</feature>
<dbReference type="OrthoDB" id="60955at2759"/>
<evidence type="ECO:0000256" key="4">
    <source>
        <dbReference type="ARBA" id="ARBA00022771"/>
    </source>
</evidence>
<dbReference type="GO" id="GO:0016239">
    <property type="term" value="P:positive regulation of macroautophagy"/>
    <property type="evidence" value="ECO:0007669"/>
    <property type="project" value="TreeGrafter"/>
</dbReference>
<dbReference type="GeneID" id="6014217"/>
<dbReference type="KEGG" id="cci:CC1G_08668"/>
<feature type="compositionally biased region" description="Polar residues" evidence="7">
    <location>
        <begin position="865"/>
        <end position="874"/>
    </location>
</feature>
<evidence type="ECO:0000256" key="1">
    <source>
        <dbReference type="ARBA" id="ARBA00022574"/>
    </source>
</evidence>
<protein>
    <recommendedName>
        <fullName evidence="8">WDR59/RTC1-like RING zinc finger domain-containing protein</fullName>
    </recommendedName>
</protein>
<feature type="region of interest" description="Disordered" evidence="7">
    <location>
        <begin position="579"/>
        <end position="745"/>
    </location>
</feature>
<dbReference type="GO" id="GO:0005829">
    <property type="term" value="C:cytosol"/>
    <property type="evidence" value="ECO:0007669"/>
    <property type="project" value="TreeGrafter"/>
</dbReference>
<gene>
    <name evidence="9" type="ORF">CC1G_08668</name>
</gene>
<feature type="region of interest" description="Disordered" evidence="7">
    <location>
        <begin position="244"/>
        <end position="265"/>
    </location>
</feature>
<dbReference type="GO" id="GO:0008270">
    <property type="term" value="F:zinc ion binding"/>
    <property type="evidence" value="ECO:0007669"/>
    <property type="project" value="UniProtKB-KW"/>
</dbReference>
<dbReference type="PANTHER" id="PTHR46200:SF1">
    <property type="entry name" value="GATOR COMPLEX PROTEIN WDR24"/>
    <property type="match status" value="1"/>
</dbReference>
<proteinExistence type="predicted"/>
<dbReference type="Pfam" id="PF17120">
    <property type="entry name" value="zf-RING_16"/>
    <property type="match status" value="1"/>
</dbReference>
<dbReference type="RefSeq" id="XP_001837655.2">
    <property type="nucleotide sequence ID" value="XM_001837603.2"/>
</dbReference>
<name>A8NZD7_COPC7</name>
<feature type="region of interest" description="Disordered" evidence="7">
    <location>
        <begin position="478"/>
        <end position="503"/>
    </location>
</feature>
<dbReference type="STRING" id="240176.A8NZD7"/>